<evidence type="ECO:0000256" key="1">
    <source>
        <dbReference type="ARBA" id="ARBA00008853"/>
    </source>
</evidence>
<dbReference type="SUPFAM" id="SSF63829">
    <property type="entry name" value="Calcium-dependent phosphotriesterase"/>
    <property type="match status" value="1"/>
</dbReference>
<sequence length="318" mass="34934">MADFQTWTITEPYLNIHCALGEGPQYEPETNTLRFVDIKKHRLHTLKLGTTLASIEDPGDALVTLQLDMPVGVTSDIEGVASTDKILVGGKSGVAILDRKTGSYQTLKKYHDSDEKVADLRSNDGACDAHGRFWVGTMSDFNVGEFLPEGNLFCFDTDLSRRDIRGGLRIPNSVKWSPDNKILYFTNTTEGTVHAFDYEVSTGAMSNERIFYQHSGTGGSPDGFAVDEHGNIWHAVYGEGRVLKINQQGQLVGQINLPTNNITCPTFAGTELWITTAAEEDQSKTESFKNGGGLFKIDVGVRGSKIHKFRPDASLKVV</sequence>
<reference evidence="3 4" key="1">
    <citation type="submission" date="2024-06" db="EMBL/GenBank/DDBJ databases">
        <title>Complete genome of Phlyctema vagabunda strain 19-DSS-EL-015.</title>
        <authorList>
            <person name="Fiorenzani C."/>
        </authorList>
    </citation>
    <scope>NUCLEOTIDE SEQUENCE [LARGE SCALE GENOMIC DNA]</scope>
    <source>
        <strain evidence="3 4">19-DSS-EL-015</strain>
    </source>
</reference>
<dbReference type="EMBL" id="JBFCZG010000006">
    <property type="protein sequence ID" value="KAL3420981.1"/>
    <property type="molecule type" value="Genomic_DNA"/>
</dbReference>
<dbReference type="Proteomes" id="UP001629113">
    <property type="component" value="Unassembled WGS sequence"/>
</dbReference>
<proteinExistence type="inferred from homology"/>
<name>A0ABR4PD68_9HELO</name>
<comment type="similarity">
    <text evidence="1">Belongs to the SMP-30/CGR1 family.</text>
</comment>
<evidence type="ECO:0000259" key="2">
    <source>
        <dbReference type="Pfam" id="PF08450"/>
    </source>
</evidence>
<comment type="caution">
    <text evidence="3">The sequence shown here is derived from an EMBL/GenBank/DDBJ whole genome shotgun (WGS) entry which is preliminary data.</text>
</comment>
<evidence type="ECO:0000313" key="4">
    <source>
        <dbReference type="Proteomes" id="UP001629113"/>
    </source>
</evidence>
<feature type="domain" description="SMP-30/Gluconolactonase/LRE-like region" evidence="2">
    <location>
        <begin position="20"/>
        <end position="277"/>
    </location>
</feature>
<accession>A0ABR4PD68</accession>
<dbReference type="Pfam" id="PF08450">
    <property type="entry name" value="SGL"/>
    <property type="match status" value="1"/>
</dbReference>
<gene>
    <name evidence="3" type="ORF">PVAG01_07426</name>
</gene>
<dbReference type="PRINTS" id="PR01790">
    <property type="entry name" value="SMP30FAMILY"/>
</dbReference>
<dbReference type="PANTHER" id="PTHR10907">
    <property type="entry name" value="REGUCALCIN"/>
    <property type="match status" value="1"/>
</dbReference>
<evidence type="ECO:0000313" key="3">
    <source>
        <dbReference type="EMBL" id="KAL3420981.1"/>
    </source>
</evidence>
<keyword evidence="4" id="KW-1185">Reference proteome</keyword>
<dbReference type="InterPro" id="IPR011042">
    <property type="entry name" value="6-blade_b-propeller_TolB-like"/>
</dbReference>
<dbReference type="InterPro" id="IPR013658">
    <property type="entry name" value="SGL"/>
</dbReference>
<dbReference type="PANTHER" id="PTHR10907:SF47">
    <property type="entry name" value="REGUCALCIN"/>
    <property type="match status" value="1"/>
</dbReference>
<dbReference type="InterPro" id="IPR005511">
    <property type="entry name" value="SMP-30"/>
</dbReference>
<organism evidence="3 4">
    <name type="scientific">Phlyctema vagabunda</name>
    <dbReference type="NCBI Taxonomy" id="108571"/>
    <lineage>
        <taxon>Eukaryota</taxon>
        <taxon>Fungi</taxon>
        <taxon>Dikarya</taxon>
        <taxon>Ascomycota</taxon>
        <taxon>Pezizomycotina</taxon>
        <taxon>Leotiomycetes</taxon>
        <taxon>Helotiales</taxon>
        <taxon>Dermateaceae</taxon>
        <taxon>Phlyctema</taxon>
    </lineage>
</organism>
<dbReference type="Gene3D" id="2.120.10.30">
    <property type="entry name" value="TolB, C-terminal domain"/>
    <property type="match status" value="1"/>
</dbReference>
<protein>
    <submittedName>
        <fullName evidence="3">Calcium homeostasis protein</fullName>
    </submittedName>
</protein>